<organism evidence="1 2">
    <name type="scientific">Pyrenophora tritici-repentis (strain Pt-1C-BFP)</name>
    <name type="common">Wheat tan spot fungus</name>
    <name type="synonym">Drechslera tritici-repentis</name>
    <dbReference type="NCBI Taxonomy" id="426418"/>
    <lineage>
        <taxon>Eukaryota</taxon>
        <taxon>Fungi</taxon>
        <taxon>Dikarya</taxon>
        <taxon>Ascomycota</taxon>
        <taxon>Pezizomycotina</taxon>
        <taxon>Dothideomycetes</taxon>
        <taxon>Pleosporomycetidae</taxon>
        <taxon>Pleosporales</taxon>
        <taxon>Pleosporineae</taxon>
        <taxon>Pleosporaceae</taxon>
        <taxon>Pyrenophora</taxon>
    </lineage>
</organism>
<reference evidence="2" key="1">
    <citation type="journal article" date="2013" name="G3 (Bethesda)">
        <title>Comparative genomics of a plant-pathogenic fungus, Pyrenophora tritici-repentis, reveals transduplication and the impact of repeat elements on pathogenicity and population divergence.</title>
        <authorList>
            <person name="Manning V.A."/>
            <person name="Pandelova I."/>
            <person name="Dhillon B."/>
            <person name="Wilhelm L.J."/>
            <person name="Goodwin S.B."/>
            <person name="Berlin A.M."/>
            <person name="Figueroa M."/>
            <person name="Freitag M."/>
            <person name="Hane J.K."/>
            <person name="Henrissat B."/>
            <person name="Holman W.H."/>
            <person name="Kodira C.D."/>
            <person name="Martin J."/>
            <person name="Oliver R.P."/>
            <person name="Robbertse B."/>
            <person name="Schackwitz W."/>
            <person name="Schwartz D.C."/>
            <person name="Spatafora J.W."/>
            <person name="Turgeon B.G."/>
            <person name="Yandava C."/>
            <person name="Young S."/>
            <person name="Zhou S."/>
            <person name="Zeng Q."/>
            <person name="Grigoriev I.V."/>
            <person name="Ma L.-J."/>
            <person name="Ciuffetti L.M."/>
        </authorList>
    </citation>
    <scope>NUCLEOTIDE SEQUENCE [LARGE SCALE GENOMIC DNA]</scope>
    <source>
        <strain evidence="2">Pt-1C-BFP</strain>
    </source>
</reference>
<accession>B2W6G9</accession>
<dbReference type="InParanoid" id="B2W6G9"/>
<protein>
    <submittedName>
        <fullName evidence="1">Uncharacterized protein</fullName>
    </submittedName>
</protein>
<proteinExistence type="predicted"/>
<evidence type="ECO:0000313" key="1">
    <source>
        <dbReference type="EMBL" id="EDU48327.1"/>
    </source>
</evidence>
<sequence>MVRCKAAPLNRNFHFPWYSMVFKLACTLCITRDLSTNAGRIGFGPKRHVPFTRLAPPNDRIQRRANANTRLQNLSRLGW</sequence>
<dbReference type="Proteomes" id="UP000001471">
    <property type="component" value="Unassembled WGS sequence"/>
</dbReference>
<name>B2W6G9_PYRTR</name>
<dbReference type="AlphaFoldDB" id="B2W6G9"/>
<gene>
    <name evidence="1" type="ORF">PTRG_05407</name>
</gene>
<dbReference type="HOGENOM" id="CLU_2607178_0_0_1"/>
<dbReference type="EMBL" id="DS231619">
    <property type="protein sequence ID" value="EDU48327.1"/>
    <property type="molecule type" value="Genomic_DNA"/>
</dbReference>
<evidence type="ECO:0000313" key="2">
    <source>
        <dbReference type="Proteomes" id="UP000001471"/>
    </source>
</evidence>